<protein>
    <submittedName>
        <fullName evidence="3">Zinc finger protein 642</fullName>
    </submittedName>
</protein>
<dbReference type="Gene3D" id="6.10.140.140">
    <property type="match status" value="2"/>
</dbReference>
<dbReference type="STRING" id="246437.L9KJQ4"/>
<reference evidence="4" key="2">
    <citation type="journal article" date="2013" name="Nat. Commun.">
        <title>Genome of the Chinese tree shrew.</title>
        <authorList>
            <person name="Fan Y."/>
            <person name="Huang Z.Y."/>
            <person name="Cao C.C."/>
            <person name="Chen C.S."/>
            <person name="Chen Y.X."/>
            <person name="Fan D.D."/>
            <person name="He J."/>
            <person name="Hou H.L."/>
            <person name="Hu L."/>
            <person name="Hu X.T."/>
            <person name="Jiang X.T."/>
            <person name="Lai R."/>
            <person name="Lang Y.S."/>
            <person name="Liang B."/>
            <person name="Liao S.G."/>
            <person name="Mu D."/>
            <person name="Ma Y.Y."/>
            <person name="Niu Y.Y."/>
            <person name="Sun X.Q."/>
            <person name="Xia J.Q."/>
            <person name="Xiao J."/>
            <person name="Xiong Z.Q."/>
            <person name="Xu L."/>
            <person name="Yang L."/>
            <person name="Zhang Y."/>
            <person name="Zhao W."/>
            <person name="Zhao X.D."/>
            <person name="Zheng Y.T."/>
            <person name="Zhou J.M."/>
            <person name="Zhu Y.B."/>
            <person name="Zhang G.J."/>
            <person name="Wang J."/>
            <person name="Yao Y.G."/>
        </authorList>
    </citation>
    <scope>NUCLEOTIDE SEQUENCE [LARGE SCALE GENOMIC DNA]</scope>
</reference>
<dbReference type="PANTHER" id="PTHR23232:SF167">
    <property type="entry name" value="ZINC FINGER PROTEIN 69"/>
    <property type="match status" value="1"/>
</dbReference>
<evidence type="ECO:0000256" key="1">
    <source>
        <dbReference type="SAM" id="MobiDB-lite"/>
    </source>
</evidence>
<dbReference type="InterPro" id="IPR050169">
    <property type="entry name" value="Krueppel_C2H2_ZnF"/>
</dbReference>
<proteinExistence type="predicted"/>
<feature type="domain" description="KRAB" evidence="2">
    <location>
        <begin position="91"/>
        <end position="162"/>
    </location>
</feature>
<dbReference type="AlphaFoldDB" id="L9KJQ4"/>
<name>L9KJQ4_TUPCH</name>
<feature type="region of interest" description="Disordered" evidence="1">
    <location>
        <begin position="264"/>
        <end position="293"/>
    </location>
</feature>
<dbReference type="GO" id="GO:0006355">
    <property type="term" value="P:regulation of DNA-templated transcription"/>
    <property type="evidence" value="ECO:0007669"/>
    <property type="project" value="InterPro"/>
</dbReference>
<dbReference type="SMART" id="SM00349">
    <property type="entry name" value="KRAB"/>
    <property type="match status" value="2"/>
</dbReference>
<feature type="compositionally biased region" description="Basic and acidic residues" evidence="1">
    <location>
        <begin position="264"/>
        <end position="286"/>
    </location>
</feature>
<dbReference type="InterPro" id="IPR001909">
    <property type="entry name" value="KRAB"/>
</dbReference>
<evidence type="ECO:0000313" key="4">
    <source>
        <dbReference type="Proteomes" id="UP000011518"/>
    </source>
</evidence>
<dbReference type="PANTHER" id="PTHR23232">
    <property type="entry name" value="KRAB DOMAIN C2H2 ZINC FINGER"/>
    <property type="match status" value="1"/>
</dbReference>
<evidence type="ECO:0000259" key="2">
    <source>
        <dbReference type="PROSITE" id="PS50805"/>
    </source>
</evidence>
<feature type="compositionally biased region" description="Basic and acidic residues" evidence="1">
    <location>
        <begin position="350"/>
        <end position="359"/>
    </location>
</feature>
<gene>
    <name evidence="3" type="ORF">TREES_T100010744</name>
</gene>
<dbReference type="Proteomes" id="UP000011518">
    <property type="component" value="Unassembled WGS sequence"/>
</dbReference>
<reference evidence="4" key="1">
    <citation type="submission" date="2012-07" db="EMBL/GenBank/DDBJ databases">
        <title>Genome of the Chinese tree shrew, a rising model animal genetically related to primates.</title>
        <authorList>
            <person name="Zhang G."/>
            <person name="Fan Y."/>
            <person name="Yao Y."/>
            <person name="Huang Z."/>
        </authorList>
    </citation>
    <scope>NUCLEOTIDE SEQUENCE [LARGE SCALE GENOMIC DNA]</scope>
</reference>
<sequence>MSETLTEADSPTNCFVTCKRKLVMNNEPTFLVLKWLSNGPVLTYCKSGKVWVNKNVDMTDQAGIILPQQLLINLLTEASTWVKLHHPQKAKEGAPQSLDFTQEEWGQLAPLHQNLYREVLLENYGNLVSVGYQLSKPSVISQLEKGEAPWMTEKKSPRDPSSDLKNKTKTYVDMTDQAGIILPQQLLINLLTEASTWVKLHHPQKAKEGAPQSLDFTQEEWGQLAPLHQNLYREVLLENYGNLVSVGYQLSKPSVISQLEKGEAPWMTEKKSPRDPSSDLKNKTKTCESTTKNGVSQEELHHVIVIERFMRDDMIYSTLRKVSKYDDTVERHQKTWGREMRQAILTQKRKGQETKKFEENITGNSNVITEEAPKR</sequence>
<dbReference type="PROSITE" id="PS50805">
    <property type="entry name" value="KRAB"/>
    <property type="match status" value="2"/>
</dbReference>
<dbReference type="EMBL" id="KB320791">
    <property type="protein sequence ID" value="ELW63170.1"/>
    <property type="molecule type" value="Genomic_DNA"/>
</dbReference>
<organism evidence="3 4">
    <name type="scientific">Tupaia chinensis</name>
    <name type="common">Chinese tree shrew</name>
    <name type="synonym">Tupaia belangeri chinensis</name>
    <dbReference type="NCBI Taxonomy" id="246437"/>
    <lineage>
        <taxon>Eukaryota</taxon>
        <taxon>Metazoa</taxon>
        <taxon>Chordata</taxon>
        <taxon>Craniata</taxon>
        <taxon>Vertebrata</taxon>
        <taxon>Euteleostomi</taxon>
        <taxon>Mammalia</taxon>
        <taxon>Eutheria</taxon>
        <taxon>Euarchontoglires</taxon>
        <taxon>Scandentia</taxon>
        <taxon>Tupaiidae</taxon>
        <taxon>Tupaia</taxon>
    </lineage>
</organism>
<dbReference type="InParanoid" id="L9KJQ4"/>
<evidence type="ECO:0000313" key="3">
    <source>
        <dbReference type="EMBL" id="ELW63170.1"/>
    </source>
</evidence>
<dbReference type="Pfam" id="PF01352">
    <property type="entry name" value="KRAB"/>
    <property type="match status" value="2"/>
</dbReference>
<feature type="domain" description="KRAB" evidence="2">
    <location>
        <begin position="207"/>
        <end position="278"/>
    </location>
</feature>
<keyword evidence="4" id="KW-1185">Reference proteome</keyword>
<dbReference type="SUPFAM" id="SSF109640">
    <property type="entry name" value="KRAB domain (Kruppel-associated box)"/>
    <property type="match status" value="2"/>
</dbReference>
<dbReference type="InterPro" id="IPR036051">
    <property type="entry name" value="KRAB_dom_sf"/>
</dbReference>
<dbReference type="CDD" id="cd07765">
    <property type="entry name" value="KRAB_A-box"/>
    <property type="match status" value="2"/>
</dbReference>
<accession>L9KJQ4</accession>
<feature type="region of interest" description="Disordered" evidence="1">
    <location>
        <begin position="348"/>
        <end position="375"/>
    </location>
</feature>